<protein>
    <submittedName>
        <fullName evidence="1">Uncharacterized protein</fullName>
    </submittedName>
</protein>
<evidence type="ECO:0000313" key="2">
    <source>
        <dbReference type="Proteomes" id="UP000027586"/>
    </source>
</evidence>
<dbReference type="AlphaFoldDB" id="A0A068RSJ1"/>
<evidence type="ECO:0000313" key="1">
    <source>
        <dbReference type="EMBL" id="CDH53148.1"/>
    </source>
</evidence>
<reference evidence="1" key="1">
    <citation type="submission" date="2013-08" db="EMBL/GenBank/DDBJ databases">
        <title>Gene expansion shapes genome architecture in the human pathogen Lichtheimia corymbifera: an evolutionary genomics analysis in the ancient terrestrial Mucorales (Mucoromycotina).</title>
        <authorList>
            <person name="Schwartze V.U."/>
            <person name="Winter S."/>
            <person name="Shelest E."/>
            <person name="Marcet-Houben M."/>
            <person name="Horn F."/>
            <person name="Wehner S."/>
            <person name="Hoffmann K."/>
            <person name="Riege K."/>
            <person name="Sammeth M."/>
            <person name="Nowrousian M."/>
            <person name="Valiante V."/>
            <person name="Linde J."/>
            <person name="Jacobsen I.D."/>
            <person name="Marz M."/>
            <person name="Brakhage A.A."/>
            <person name="Gabaldon T."/>
            <person name="Bocker S."/>
            <person name="Voigt K."/>
        </authorList>
    </citation>
    <scope>NUCLEOTIDE SEQUENCE [LARGE SCALE GENOMIC DNA]</scope>
    <source>
        <strain evidence="1">FSU 9682</strain>
    </source>
</reference>
<proteinExistence type="predicted"/>
<name>A0A068RSJ1_9FUNG</name>
<sequence length="118" mass="13195">MYEQQFAICITPTTLTWYAGCISCVVCIKKLVIGKRGLLKDADYCFHSITRTDQKSSIIELIGAEDDGRKEKAEDDTLLRLGEESSKVTDYSATSIPTTKKEHILVRQIVLPMIVLLA</sequence>
<comment type="caution">
    <text evidence="1">The sequence shown here is derived from an EMBL/GenBank/DDBJ whole genome shotgun (WGS) entry which is preliminary data.</text>
</comment>
<dbReference type="VEuPathDB" id="FungiDB:LCOR_04533.1"/>
<dbReference type="Proteomes" id="UP000027586">
    <property type="component" value="Unassembled WGS sequence"/>
</dbReference>
<dbReference type="EMBL" id="CBTN010000016">
    <property type="protein sequence ID" value="CDH53148.1"/>
    <property type="molecule type" value="Genomic_DNA"/>
</dbReference>
<keyword evidence="2" id="KW-1185">Reference proteome</keyword>
<organism evidence="1 2">
    <name type="scientific">Lichtheimia corymbifera JMRC:FSU:9682</name>
    <dbReference type="NCBI Taxonomy" id="1263082"/>
    <lineage>
        <taxon>Eukaryota</taxon>
        <taxon>Fungi</taxon>
        <taxon>Fungi incertae sedis</taxon>
        <taxon>Mucoromycota</taxon>
        <taxon>Mucoromycotina</taxon>
        <taxon>Mucoromycetes</taxon>
        <taxon>Mucorales</taxon>
        <taxon>Lichtheimiaceae</taxon>
        <taxon>Lichtheimia</taxon>
    </lineage>
</organism>
<accession>A0A068RSJ1</accession>
<gene>
    <name evidence="1" type="ORF">LCOR_04533.1</name>
</gene>